<organism evidence="11 12">
    <name type="scientific">Prunus armeniaca</name>
    <name type="common">Apricot</name>
    <name type="synonym">Armeniaca vulgaris</name>
    <dbReference type="NCBI Taxonomy" id="36596"/>
    <lineage>
        <taxon>Eukaryota</taxon>
        <taxon>Viridiplantae</taxon>
        <taxon>Streptophyta</taxon>
        <taxon>Embryophyta</taxon>
        <taxon>Tracheophyta</taxon>
        <taxon>Spermatophyta</taxon>
        <taxon>Magnoliopsida</taxon>
        <taxon>eudicotyledons</taxon>
        <taxon>Gunneridae</taxon>
        <taxon>Pentapetalae</taxon>
        <taxon>rosids</taxon>
        <taxon>fabids</taxon>
        <taxon>Rosales</taxon>
        <taxon>Rosaceae</taxon>
        <taxon>Amygdaloideae</taxon>
        <taxon>Amygdaleae</taxon>
        <taxon>Prunus</taxon>
    </lineage>
</organism>
<keyword evidence="4" id="KW-0732">Signal</keyword>
<reference evidence="11 12" key="1">
    <citation type="submission" date="2020-05" db="EMBL/GenBank/DDBJ databases">
        <authorList>
            <person name="Campoy J."/>
            <person name="Schneeberger K."/>
            <person name="Spophaly S."/>
        </authorList>
    </citation>
    <scope>NUCLEOTIDE SEQUENCE [LARGE SCALE GENOMIC DNA]</scope>
    <source>
        <strain evidence="11">PruArmRojPasFocal</strain>
    </source>
</reference>
<dbReference type="AlphaFoldDB" id="A0A6J5TQL7"/>
<dbReference type="EMBL" id="CAEKDK010000001">
    <property type="protein sequence ID" value="CAB4266231.1"/>
    <property type="molecule type" value="Genomic_DNA"/>
</dbReference>
<dbReference type="InterPro" id="IPR041469">
    <property type="entry name" value="Subtilisin-like_FN3"/>
</dbReference>
<evidence type="ECO:0000313" key="11">
    <source>
        <dbReference type="EMBL" id="CAB4266231.1"/>
    </source>
</evidence>
<feature type="domain" description="Subtilisin-like protease fibronectin type-III" evidence="10">
    <location>
        <begin position="558"/>
        <end position="624"/>
    </location>
</feature>
<evidence type="ECO:0000259" key="9">
    <source>
        <dbReference type="Pfam" id="PF00082"/>
    </source>
</evidence>
<dbReference type="Pfam" id="PF00082">
    <property type="entry name" value="Peptidase_S8"/>
    <property type="match status" value="1"/>
</dbReference>
<evidence type="ECO:0000259" key="10">
    <source>
        <dbReference type="Pfam" id="PF17766"/>
    </source>
</evidence>
<dbReference type="PROSITE" id="PS51892">
    <property type="entry name" value="SUBTILASE"/>
    <property type="match status" value="1"/>
</dbReference>
<keyword evidence="5 8" id="KW-0378">Hydrolase</keyword>
<feature type="active site" description="Charge relay system" evidence="7 8">
    <location>
        <position position="196"/>
    </location>
</feature>
<dbReference type="GO" id="GO:0005576">
    <property type="term" value="C:extracellular region"/>
    <property type="evidence" value="ECO:0007669"/>
    <property type="project" value="UniProtKB-SubCell"/>
</dbReference>
<comment type="similarity">
    <text evidence="2 8">Belongs to the peptidase S8 family.</text>
</comment>
<accession>A0A6J5TQL7</accession>
<evidence type="ECO:0000256" key="7">
    <source>
        <dbReference type="PIRSR" id="PIRSR615500-1"/>
    </source>
</evidence>
<evidence type="ECO:0000256" key="3">
    <source>
        <dbReference type="ARBA" id="ARBA00022670"/>
    </source>
</evidence>
<dbReference type="PANTHER" id="PTHR10795">
    <property type="entry name" value="PROPROTEIN CONVERTASE SUBTILISIN/KEXIN"/>
    <property type="match status" value="1"/>
</dbReference>
<dbReference type="Gene3D" id="2.60.40.2310">
    <property type="match status" value="1"/>
</dbReference>
<dbReference type="Pfam" id="PF17766">
    <property type="entry name" value="fn3_6"/>
    <property type="match status" value="1"/>
</dbReference>
<sequence>MNAIGTANTAFPKVVRGKIPISQQIQKLGLARIGKMRTPICMLMLLVLSHIVRGSRREREQQMKKTYIILMDKSKMPASFGDDHFQWLTAADAELLEQQFGIVSVMPELIYELHTTRTPQFLGMLSKNEAVFPASEKLSKVVIGVVDSSAWPRSKATMTKDLGQCQEAGEGRFEASILGPIDEKVDSRLPRDVNGHGTQASTIAAGSAVPGGSLYGYGSGTARGMATQARVATYKVCWSGWCFSSDILATMDKAVEDGVHMLSVSIGRSQYEGFYTDIIAIGAFSAMAKSYCDFPAYVNLGNGKKNTEEHPFTAEHPYLVDCIRLFMLEMQGGTYSRADKSMVVKKAGGMGMILADIEGYGEELVVDSYVVVVGQNAELGVEPSPVVATFSSRGPNPVAGTVLKPDLIAPGVNILAGWTGALGPARRAEDTRRVSFNIFSGTSMSCQHVSGLAALLKAAHPKWSPAAITSALMTTSYAAYKNGAPIKDVATGKPATPFDYGAGHVDPMAALDPGLFYELGVEDYLSFLCAYHYTTRDIKILTHIDFTCDSSKNYSAGDLNYPSFAASLYTNSGNGGAGTEKYTRTLNNVGTPGTYKVSVSTPSPAVKILVEPKSLSFTRAYEKKT</sequence>
<evidence type="ECO:0000256" key="2">
    <source>
        <dbReference type="ARBA" id="ARBA00011073"/>
    </source>
</evidence>
<evidence type="ECO:0000256" key="5">
    <source>
        <dbReference type="ARBA" id="ARBA00022801"/>
    </source>
</evidence>
<evidence type="ECO:0000256" key="1">
    <source>
        <dbReference type="ARBA" id="ARBA00004613"/>
    </source>
</evidence>
<keyword evidence="3 8" id="KW-0645">Protease</keyword>
<evidence type="ECO:0000256" key="6">
    <source>
        <dbReference type="ARBA" id="ARBA00022825"/>
    </source>
</evidence>
<gene>
    <name evidence="11" type="ORF">CURHAP_LOCUS8484</name>
</gene>
<dbReference type="InterPro" id="IPR015500">
    <property type="entry name" value="Peptidase_S8_subtilisin-rel"/>
</dbReference>
<evidence type="ECO:0000313" key="12">
    <source>
        <dbReference type="Proteomes" id="UP000507222"/>
    </source>
</evidence>
<evidence type="ECO:0000256" key="8">
    <source>
        <dbReference type="PROSITE-ProRule" id="PRU01240"/>
    </source>
</evidence>
<dbReference type="InterPro" id="IPR000209">
    <property type="entry name" value="Peptidase_S8/S53_dom"/>
</dbReference>
<feature type="active site" description="Charge relay system" evidence="7 8">
    <location>
        <position position="443"/>
    </location>
</feature>
<evidence type="ECO:0000256" key="4">
    <source>
        <dbReference type="ARBA" id="ARBA00022729"/>
    </source>
</evidence>
<keyword evidence="6 8" id="KW-0720">Serine protease</keyword>
<dbReference type="InterPro" id="IPR045051">
    <property type="entry name" value="SBT"/>
</dbReference>
<evidence type="ECO:0008006" key="13">
    <source>
        <dbReference type="Google" id="ProtNLM"/>
    </source>
</evidence>
<name>A0A6J5TQL7_PRUAR</name>
<proteinExistence type="inferred from homology"/>
<comment type="subcellular location">
    <subcellularLocation>
        <location evidence="1">Secreted</location>
    </subcellularLocation>
</comment>
<dbReference type="SUPFAM" id="SSF52743">
    <property type="entry name" value="Subtilisin-like"/>
    <property type="match status" value="1"/>
</dbReference>
<dbReference type="Gene3D" id="3.40.50.200">
    <property type="entry name" value="Peptidase S8/S53 domain"/>
    <property type="match status" value="2"/>
</dbReference>
<dbReference type="GO" id="GO:0006508">
    <property type="term" value="P:proteolysis"/>
    <property type="evidence" value="ECO:0007669"/>
    <property type="project" value="UniProtKB-KW"/>
</dbReference>
<dbReference type="InterPro" id="IPR036852">
    <property type="entry name" value="Peptidase_S8/S53_dom_sf"/>
</dbReference>
<dbReference type="GO" id="GO:0004252">
    <property type="term" value="F:serine-type endopeptidase activity"/>
    <property type="evidence" value="ECO:0007669"/>
    <property type="project" value="UniProtKB-UniRule"/>
</dbReference>
<dbReference type="Proteomes" id="UP000507222">
    <property type="component" value="Unassembled WGS sequence"/>
</dbReference>
<feature type="active site" description="Charge relay system" evidence="7 8">
    <location>
        <position position="147"/>
    </location>
</feature>
<protein>
    <recommendedName>
        <fullName evidence="13">Peptidase S8/S53 domain-containing protein</fullName>
    </recommendedName>
</protein>
<feature type="domain" description="Peptidase S8/S53" evidence="9">
    <location>
        <begin position="140"/>
        <end position="503"/>
    </location>
</feature>
<dbReference type="PRINTS" id="PR00723">
    <property type="entry name" value="SUBTILISIN"/>
</dbReference>